<evidence type="ECO:0000256" key="4">
    <source>
        <dbReference type="ARBA" id="ARBA00023136"/>
    </source>
</evidence>
<dbReference type="GeneID" id="100888043"/>
<dbReference type="InParanoid" id="A0A7M7NXC2"/>
<keyword evidence="2 8" id="KW-0812">Transmembrane</keyword>
<dbReference type="Pfam" id="PF26588">
    <property type="entry name" value="GAIN_ADGRA3"/>
    <property type="match status" value="1"/>
</dbReference>
<dbReference type="KEGG" id="spu:100888043"/>
<dbReference type="SMART" id="SM00032">
    <property type="entry name" value="CCP"/>
    <property type="match status" value="2"/>
</dbReference>
<evidence type="ECO:0000259" key="11">
    <source>
        <dbReference type="PROSITE" id="PS50261"/>
    </source>
</evidence>
<dbReference type="PROSITE" id="PS50261">
    <property type="entry name" value="G_PROTEIN_RECEP_F2_4"/>
    <property type="match status" value="1"/>
</dbReference>
<evidence type="ECO:0000313" key="14">
    <source>
        <dbReference type="Proteomes" id="UP000007110"/>
    </source>
</evidence>
<feature type="domain" description="Sushi" evidence="12">
    <location>
        <begin position="27"/>
        <end position="90"/>
    </location>
</feature>
<evidence type="ECO:0000256" key="1">
    <source>
        <dbReference type="ARBA" id="ARBA00004141"/>
    </source>
</evidence>
<dbReference type="EnsemblMetazoa" id="XM_030987086">
    <property type="protein sequence ID" value="XP_030842946"/>
    <property type="gene ID" value="LOC100888043"/>
</dbReference>
<feature type="transmembrane region" description="Helical" evidence="8">
    <location>
        <begin position="971"/>
        <end position="989"/>
    </location>
</feature>
<feature type="region of interest" description="Disordered" evidence="7">
    <location>
        <begin position="1041"/>
        <end position="1079"/>
    </location>
</feature>
<name>A0A7M7NXC2_STRPU</name>
<dbReference type="Gene3D" id="2.60.220.50">
    <property type="match status" value="1"/>
</dbReference>
<dbReference type="SUPFAM" id="SSF57535">
    <property type="entry name" value="Complement control module/SCR domain"/>
    <property type="match status" value="2"/>
</dbReference>
<keyword evidence="4 8" id="KW-0472">Membrane</keyword>
<keyword evidence="9" id="KW-0732">Signal</keyword>
<dbReference type="InterPro" id="IPR017981">
    <property type="entry name" value="GPCR_2-like_7TM"/>
</dbReference>
<feature type="transmembrane region" description="Helical" evidence="8">
    <location>
        <begin position="995"/>
        <end position="1018"/>
    </location>
</feature>
<feature type="region of interest" description="Disordered" evidence="7">
    <location>
        <begin position="111"/>
        <end position="201"/>
    </location>
</feature>
<dbReference type="CDD" id="cd15040">
    <property type="entry name" value="7tmB2_Adhesion"/>
    <property type="match status" value="1"/>
</dbReference>
<dbReference type="InterPro" id="IPR057244">
    <property type="entry name" value="GAIN_B"/>
</dbReference>
<dbReference type="InterPro" id="IPR046338">
    <property type="entry name" value="GAIN_dom_sf"/>
</dbReference>
<feature type="transmembrane region" description="Helical" evidence="8">
    <location>
        <begin position="917"/>
        <end position="944"/>
    </location>
</feature>
<evidence type="ECO:0000256" key="5">
    <source>
        <dbReference type="ARBA" id="ARBA00023157"/>
    </source>
</evidence>
<dbReference type="GO" id="GO:0004930">
    <property type="term" value="F:G protein-coupled receptor activity"/>
    <property type="evidence" value="ECO:0007669"/>
    <property type="project" value="InterPro"/>
</dbReference>
<dbReference type="InterPro" id="IPR000203">
    <property type="entry name" value="GPS"/>
</dbReference>
<reference evidence="14" key="1">
    <citation type="submission" date="2015-02" db="EMBL/GenBank/DDBJ databases">
        <title>Genome sequencing for Strongylocentrotus purpuratus.</title>
        <authorList>
            <person name="Murali S."/>
            <person name="Liu Y."/>
            <person name="Vee V."/>
            <person name="English A."/>
            <person name="Wang M."/>
            <person name="Skinner E."/>
            <person name="Han Y."/>
            <person name="Muzny D.M."/>
            <person name="Worley K.C."/>
            <person name="Gibbs R.A."/>
        </authorList>
    </citation>
    <scope>NUCLEOTIDE SEQUENCE</scope>
</reference>
<feature type="transmembrane region" description="Helical" evidence="8">
    <location>
        <begin position="847"/>
        <end position="875"/>
    </location>
</feature>
<dbReference type="RefSeq" id="XP_030842947.1">
    <property type="nucleotide sequence ID" value="XM_030987087.1"/>
</dbReference>
<feature type="chain" id="PRO_5036401751" evidence="9">
    <location>
        <begin position="27"/>
        <end position="1079"/>
    </location>
</feature>
<feature type="signal peptide" evidence="9">
    <location>
        <begin position="1"/>
        <end position="26"/>
    </location>
</feature>
<comment type="caution">
    <text evidence="6">Lacks conserved residue(s) required for the propagation of feature annotation.</text>
</comment>
<keyword evidence="5 6" id="KW-1015">Disulfide bond</keyword>
<feature type="domain" description="Sushi" evidence="12">
    <location>
        <begin position="211"/>
        <end position="275"/>
    </location>
</feature>
<feature type="disulfide bond" evidence="6">
    <location>
        <begin position="246"/>
        <end position="273"/>
    </location>
</feature>
<evidence type="ECO:0000256" key="7">
    <source>
        <dbReference type="SAM" id="MobiDB-lite"/>
    </source>
</evidence>
<keyword evidence="14" id="KW-1185">Reference proteome</keyword>
<dbReference type="PROSITE" id="PS50221">
    <property type="entry name" value="GAIN_B"/>
    <property type="match status" value="1"/>
</dbReference>
<evidence type="ECO:0000256" key="2">
    <source>
        <dbReference type="ARBA" id="ARBA00022692"/>
    </source>
</evidence>
<feature type="disulfide bond" evidence="6">
    <location>
        <begin position="61"/>
        <end position="88"/>
    </location>
</feature>
<dbReference type="Pfam" id="PF00084">
    <property type="entry name" value="Sushi"/>
    <property type="match status" value="2"/>
</dbReference>
<dbReference type="PRINTS" id="PR00249">
    <property type="entry name" value="GPCRSECRETIN"/>
</dbReference>
<dbReference type="Gene3D" id="1.20.1070.10">
    <property type="entry name" value="Rhodopsin 7-helix transmembrane proteins"/>
    <property type="match status" value="1"/>
</dbReference>
<feature type="transmembrane region" description="Helical" evidence="8">
    <location>
        <begin position="887"/>
        <end position="905"/>
    </location>
</feature>
<evidence type="ECO:0000259" key="10">
    <source>
        <dbReference type="PROSITE" id="PS50221"/>
    </source>
</evidence>
<dbReference type="GO" id="GO:0007166">
    <property type="term" value="P:cell surface receptor signaling pathway"/>
    <property type="evidence" value="ECO:0007669"/>
    <property type="project" value="InterPro"/>
</dbReference>
<feature type="transmembrane region" description="Helical" evidence="8">
    <location>
        <begin position="806"/>
        <end position="827"/>
    </location>
</feature>
<proteinExistence type="predicted"/>
<dbReference type="OrthoDB" id="10037534at2759"/>
<feature type="transmembrane region" description="Helical" evidence="8">
    <location>
        <begin position="772"/>
        <end position="794"/>
    </location>
</feature>
<dbReference type="EnsemblMetazoa" id="XM_030987087">
    <property type="protein sequence ID" value="XP_030842947"/>
    <property type="gene ID" value="LOC100888043"/>
</dbReference>
<dbReference type="PROSITE" id="PS50923">
    <property type="entry name" value="SUSHI"/>
    <property type="match status" value="2"/>
</dbReference>
<dbReference type="Pfam" id="PF00002">
    <property type="entry name" value="7tm_2"/>
    <property type="match status" value="1"/>
</dbReference>
<dbReference type="InterPro" id="IPR035976">
    <property type="entry name" value="Sushi/SCR/CCP_sf"/>
</dbReference>
<dbReference type="AlphaFoldDB" id="A0A7M7NXC2"/>
<dbReference type="SMART" id="SM00303">
    <property type="entry name" value="GPS"/>
    <property type="match status" value="1"/>
</dbReference>
<dbReference type="GO" id="GO:0016020">
    <property type="term" value="C:membrane"/>
    <property type="evidence" value="ECO:0007669"/>
    <property type="project" value="UniProtKB-SubCell"/>
</dbReference>
<evidence type="ECO:0000313" key="13">
    <source>
        <dbReference type="EnsemblMetazoa" id="XP_030842947"/>
    </source>
</evidence>
<dbReference type="OMA" id="CTISSTQ"/>
<dbReference type="PANTHER" id="PTHR45692:SF1">
    <property type="entry name" value="G-PROTEIN COUPLED RECEPTORS FAMILY 2 PROFILE 2 DOMAIN-CONTAINING PROTEIN"/>
    <property type="match status" value="1"/>
</dbReference>
<reference evidence="13" key="2">
    <citation type="submission" date="2021-01" db="UniProtKB">
        <authorList>
            <consortium name="EnsemblMetazoa"/>
        </authorList>
    </citation>
    <scope>IDENTIFICATION</scope>
</reference>
<dbReference type="InterPro" id="IPR000436">
    <property type="entry name" value="Sushi_SCR_CCP_dom"/>
</dbReference>
<dbReference type="Proteomes" id="UP000007110">
    <property type="component" value="Unassembled WGS sequence"/>
</dbReference>
<evidence type="ECO:0000256" key="9">
    <source>
        <dbReference type="SAM" id="SignalP"/>
    </source>
</evidence>
<dbReference type="CDD" id="cd00033">
    <property type="entry name" value="CCP"/>
    <property type="match status" value="2"/>
</dbReference>
<dbReference type="InterPro" id="IPR058808">
    <property type="entry name" value="GAIN_ADGRA2/3"/>
</dbReference>
<dbReference type="InterPro" id="IPR000832">
    <property type="entry name" value="GPCR_2_secretin-like"/>
</dbReference>
<protein>
    <submittedName>
        <fullName evidence="13">Uncharacterized protein</fullName>
    </submittedName>
</protein>
<sequence length="1079" mass="116863">MSGLCGGKMFLPTLFLVAATMYSVSGQDCTVPSFPANLLTPSVECLPQSSLSIGTICMFVCDEGYTLIGNDTVECIDSIPPVLQLPSCQATTEEPSTILYTITETSTTLVTTTSTDPSTSLATTTSTDPSTTLATTTSTDPSTTLATTTSTDPSTTLATTTSTDPSATLATTTSTDPSTTLATTTSTDPSTTLATTTSPSISTSSTSTKDVVCTLPETFPSLLSSSSADCIAGSSIDYATTCNLECSMGYMLIGNQTITCQSNGALSHPLPYCDAVDTYIVVATFLNKTFVSSLTDRTSPYFTQIVAELVNYIQVPLMNRFTETVSVTVNRLFAGSIIAEFSVVIDVVNRSTLQDMERLSIIHATLVDIAEADPTYMDPDSIRTFSTVTCPSATVVTAYGSIAMFESGYINGRANSTNATCPYYTKRGNQAVEGVCEGDYTRACNWVIPEMNCGRNLTAEEILVILKNVVITSDNAAQVAEELEDVTSRGQNITLEGINVVAKLLEDITGINSTETQVTESIVEIVDNIAALPDEQLGMAEEENSSPSRVLLALEAQLAVVEVGTNGSSRFVEANVAAEVLDVSPDDISQGYTVFMAVTDDDESISDQGFNVERGDRTEEPEATQAQATLFLPSGLADKFSGRRGRLVITTYRVPSLFQDTGIAQLNKDEEEFNRTLNSRIISASINNEKVEDLSEPVRISFTPVNPNGTNASCVSWDFDENAWSQRGCVKTSNESSDMIECECNHLTNFGILMDFYGGEKLSVEADFILEIISYVGCLISIWGLVLTILTYGTNKKLRDRKPNQILLSLCCALLGLYVVFLVMISVDTKRDVTELTPLPCSILAAFLHYFTLASIFWMAVEGFNMHSLFVLVLNSYLPQFMKKASLIAWGCPLLIVGITAGASRQYYAQTDFCFPAFWPLVGGLLIPIGVVMIFNFVIFVRVIMRLNKTMKGRHLDSADKRQRIRRFQNAVCIMILMGLTWSLGYLSIIQSASAVVQGLFTVLNSLQGYFIFMLYCIRQPQVRRIWRSQFKCCLPKSFTTPSAGSSGSGQPSSTFKLSSAIRPLSNSDSSGFRPETSA</sequence>
<feature type="compositionally biased region" description="Low complexity" evidence="7">
    <location>
        <begin position="1041"/>
        <end position="1056"/>
    </location>
</feature>
<evidence type="ECO:0000259" key="12">
    <source>
        <dbReference type="PROSITE" id="PS50923"/>
    </source>
</evidence>
<dbReference type="Pfam" id="PF01825">
    <property type="entry name" value="GPS"/>
    <property type="match status" value="1"/>
</dbReference>
<evidence type="ECO:0000256" key="8">
    <source>
        <dbReference type="SAM" id="Phobius"/>
    </source>
</evidence>
<accession>A0A7M7NXC2</accession>
<feature type="compositionally biased region" description="Polar residues" evidence="7">
    <location>
        <begin position="1065"/>
        <end position="1079"/>
    </location>
</feature>
<feature type="domain" description="G-protein coupled receptors family 2 profile 2" evidence="11">
    <location>
        <begin position="770"/>
        <end position="1020"/>
    </location>
</feature>
<evidence type="ECO:0000256" key="3">
    <source>
        <dbReference type="ARBA" id="ARBA00022989"/>
    </source>
</evidence>
<dbReference type="RefSeq" id="XP_030842946.1">
    <property type="nucleotide sequence ID" value="XM_030987086.1"/>
</dbReference>
<comment type="subcellular location">
    <subcellularLocation>
        <location evidence="1">Membrane</location>
        <topology evidence="1">Multi-pass membrane protein</topology>
    </subcellularLocation>
</comment>
<dbReference type="PANTHER" id="PTHR45692">
    <property type="entry name" value="G_PROTEIN_RECEP_F2_4 DOMAIN-CONTAINING PROTEIN"/>
    <property type="match status" value="1"/>
</dbReference>
<keyword evidence="6" id="KW-0768">Sushi</keyword>
<feature type="domain" description="GAIN-B" evidence="10">
    <location>
        <begin position="601"/>
        <end position="760"/>
    </location>
</feature>
<dbReference type="Gene3D" id="2.10.70.10">
    <property type="entry name" value="Complement Module, domain 1"/>
    <property type="match status" value="2"/>
</dbReference>
<evidence type="ECO:0000256" key="6">
    <source>
        <dbReference type="PROSITE-ProRule" id="PRU00302"/>
    </source>
</evidence>
<organism evidence="13 14">
    <name type="scientific">Strongylocentrotus purpuratus</name>
    <name type="common">Purple sea urchin</name>
    <dbReference type="NCBI Taxonomy" id="7668"/>
    <lineage>
        <taxon>Eukaryota</taxon>
        <taxon>Metazoa</taxon>
        <taxon>Echinodermata</taxon>
        <taxon>Eleutherozoa</taxon>
        <taxon>Echinozoa</taxon>
        <taxon>Echinoidea</taxon>
        <taxon>Euechinoidea</taxon>
        <taxon>Echinacea</taxon>
        <taxon>Camarodonta</taxon>
        <taxon>Echinidea</taxon>
        <taxon>Strongylocentrotidae</taxon>
        <taxon>Strongylocentrotus</taxon>
    </lineage>
</organism>
<dbReference type="SUPFAM" id="SSF81321">
    <property type="entry name" value="Family A G protein-coupled receptor-like"/>
    <property type="match status" value="1"/>
</dbReference>
<keyword evidence="3 8" id="KW-1133">Transmembrane helix</keyword>